<feature type="compositionally biased region" description="Low complexity" evidence="1">
    <location>
        <begin position="153"/>
        <end position="163"/>
    </location>
</feature>
<protein>
    <submittedName>
        <fullName evidence="2">Uncharacterized protein</fullName>
    </submittedName>
</protein>
<comment type="caution">
    <text evidence="2">The sequence shown here is derived from an EMBL/GenBank/DDBJ whole genome shotgun (WGS) entry which is preliminary data.</text>
</comment>
<name>A0AAE0DI18_9LECA</name>
<accession>A0AAE0DI18</accession>
<dbReference type="AlphaFoldDB" id="A0AAE0DI18"/>
<evidence type="ECO:0000313" key="3">
    <source>
        <dbReference type="Proteomes" id="UP001276659"/>
    </source>
</evidence>
<evidence type="ECO:0000256" key="1">
    <source>
        <dbReference type="SAM" id="MobiDB-lite"/>
    </source>
</evidence>
<sequence>MMIPANVLQVRQLLQQATAESIEFEEVLQKVSKTACFAMAQGAIQTATTNELLELNKRKERKANCAKGNWGNARVINQEVIDQRKKDAAIVYDEKKAQQALKEWNKEERRLRALGPNIFAPPHLTASEPPPPYLSSAKTSKNGGDIASEGDYSGPPAGSVGAAAPPPGELRGASGSTNGKRATYKKAS</sequence>
<feature type="region of interest" description="Disordered" evidence="1">
    <location>
        <begin position="119"/>
        <end position="188"/>
    </location>
</feature>
<proteinExistence type="predicted"/>
<reference evidence="2" key="1">
    <citation type="submission" date="2022-11" db="EMBL/GenBank/DDBJ databases">
        <title>Chromosomal genome sequence assembly and mating type (MAT) locus characterization of the leprose asexual lichenized fungus Lepraria neglecta (Nyl.) Erichsen.</title>
        <authorList>
            <person name="Allen J.L."/>
            <person name="Pfeffer B."/>
        </authorList>
    </citation>
    <scope>NUCLEOTIDE SEQUENCE</scope>
    <source>
        <strain evidence="2">Allen 5258</strain>
    </source>
</reference>
<evidence type="ECO:0000313" key="2">
    <source>
        <dbReference type="EMBL" id="KAK3171027.1"/>
    </source>
</evidence>
<organism evidence="2 3">
    <name type="scientific">Lepraria neglecta</name>
    <dbReference type="NCBI Taxonomy" id="209136"/>
    <lineage>
        <taxon>Eukaryota</taxon>
        <taxon>Fungi</taxon>
        <taxon>Dikarya</taxon>
        <taxon>Ascomycota</taxon>
        <taxon>Pezizomycotina</taxon>
        <taxon>Lecanoromycetes</taxon>
        <taxon>OSLEUM clade</taxon>
        <taxon>Lecanoromycetidae</taxon>
        <taxon>Lecanorales</taxon>
        <taxon>Lecanorineae</taxon>
        <taxon>Stereocaulaceae</taxon>
        <taxon>Lepraria</taxon>
    </lineage>
</organism>
<keyword evidence="3" id="KW-1185">Reference proteome</keyword>
<dbReference type="EMBL" id="JASNWA010000008">
    <property type="protein sequence ID" value="KAK3171027.1"/>
    <property type="molecule type" value="Genomic_DNA"/>
</dbReference>
<dbReference type="Proteomes" id="UP001276659">
    <property type="component" value="Unassembled WGS sequence"/>
</dbReference>
<gene>
    <name evidence="2" type="ORF">OEA41_003111</name>
</gene>